<evidence type="ECO:0000256" key="2">
    <source>
        <dbReference type="ARBA" id="ARBA00007441"/>
    </source>
</evidence>
<dbReference type="GO" id="GO:0003677">
    <property type="term" value="F:DNA binding"/>
    <property type="evidence" value="ECO:0007669"/>
    <property type="project" value="InterPro"/>
</dbReference>
<protein>
    <recommendedName>
        <fullName evidence="6">alanine transaminase</fullName>
        <ecNumber evidence="6">2.6.1.2</ecNumber>
    </recommendedName>
</protein>
<dbReference type="CDD" id="cd00093">
    <property type="entry name" value="HTH_XRE"/>
    <property type="match status" value="1"/>
</dbReference>
<organism evidence="9 10">
    <name type="scientific">Bifidobacterium jacchi</name>
    <dbReference type="NCBI Taxonomy" id="2490545"/>
    <lineage>
        <taxon>Bacteria</taxon>
        <taxon>Bacillati</taxon>
        <taxon>Actinomycetota</taxon>
        <taxon>Actinomycetes</taxon>
        <taxon>Bifidobacteriales</taxon>
        <taxon>Bifidobacteriaceae</taxon>
        <taxon>Bifidobacterium</taxon>
    </lineage>
</organism>
<dbReference type="EMBL" id="RQSP01000026">
    <property type="protein sequence ID" value="KAB5606402.1"/>
    <property type="molecule type" value="Genomic_DNA"/>
</dbReference>
<dbReference type="InterPro" id="IPR015421">
    <property type="entry name" value="PyrdxlP-dep_Trfase_major"/>
</dbReference>
<evidence type="ECO:0000256" key="6">
    <source>
        <dbReference type="ARBA" id="ARBA00026106"/>
    </source>
</evidence>
<comment type="cofactor">
    <cofactor evidence="1">
        <name>pyridoxal 5'-phosphate</name>
        <dbReference type="ChEBI" id="CHEBI:597326"/>
    </cofactor>
</comment>
<evidence type="ECO:0000313" key="10">
    <source>
        <dbReference type="Proteomes" id="UP000326336"/>
    </source>
</evidence>
<evidence type="ECO:0000256" key="7">
    <source>
        <dbReference type="SAM" id="MobiDB-lite"/>
    </source>
</evidence>
<reference evidence="9 10" key="1">
    <citation type="journal article" date="2019" name="Int. J. Syst. Evol. Microbiol.">
        <title>Bifidobacterium jacchi sp. nov., isolated from the faeces of a baby common marmoset (Callithrix jacchus).</title>
        <authorList>
            <person name="Modesto M."/>
            <person name="Watanabe K."/>
            <person name="Arita M."/>
            <person name="Satti M."/>
            <person name="Oki K."/>
            <person name="Sciavilla P."/>
            <person name="Patavino C."/>
            <person name="Camma C."/>
            <person name="Michelini S."/>
            <person name="Sgorbati B."/>
            <person name="Mattarelli P."/>
        </authorList>
    </citation>
    <scope>NUCLEOTIDE SEQUENCE [LARGE SCALE GENOMIC DNA]</scope>
    <source>
        <strain evidence="9 10">MRM 9.3</strain>
    </source>
</reference>
<feature type="region of interest" description="Disordered" evidence="7">
    <location>
        <begin position="103"/>
        <end position="147"/>
    </location>
</feature>
<dbReference type="InterPro" id="IPR051926">
    <property type="entry name" value="Ala_Aminotransferase"/>
</dbReference>
<dbReference type="CDD" id="cd00609">
    <property type="entry name" value="AAT_like"/>
    <property type="match status" value="1"/>
</dbReference>
<dbReference type="EC" id="2.6.1.2" evidence="6"/>
<dbReference type="InterPro" id="IPR001387">
    <property type="entry name" value="Cro/C1-type_HTH"/>
</dbReference>
<sequence>MNRRHLKQIDIVRAAQNAGVKLGKSHVSQYVSGKTVPRSETLNFLAEVLDVDPAWLLGSDGRTDHGHAGAEPSARAEAGDDASGIGSAGFGVTGFGSTALEESTVRVVSGQRSSSGRREPASAPSMSSTVSSPSVPSTSLTLSAREQTAVPVEMARAAAEPASATNMQASSVVMSATSAMKSEGAPMRRFHKSTKLDNVLYDVRGPVVDEAARMEEAGMHVLKLNIGNPAPFGFRTPDEVVYDMSRQLTDTEGYSASKGLFSARKAIMQYAQLKNIPNVGIEDVYTGNGVSELINLCMSALLDNGDEVLIPSPDYPLWTACVNLAGGTAVHYVCDEQSEWYPDIDDMRAKITDRTVAIVLINPNNPTGALYPPEVLQQIVDLAREHHLMIFSDEIYDRLVMDGLKHVSIASLAPDLFCVTFSGLSKSHMIAGYRIGWMVLSGNKSIAKDYIEGINMLTNMRICSNVPAQSIVQTALGGHQSVNDYIVPGGRIYEQRDYIYNALNAIDGVTAVKPKAAFYIFPKLDVEKFNITDDEQFALDLLHDKRILITRGGGFNWHEPDHFRIVYLPRIEVLKDAVGKLADFLSTYRQ</sequence>
<keyword evidence="3 9" id="KW-0032">Aminotransferase</keyword>
<dbReference type="GO" id="GO:0004021">
    <property type="term" value="F:L-alanine:2-oxoglutarate aminotransferase activity"/>
    <property type="evidence" value="ECO:0007669"/>
    <property type="project" value="UniProtKB-EC"/>
</dbReference>
<gene>
    <name evidence="9" type="ORF">EHS19_07495</name>
</gene>
<evidence type="ECO:0000256" key="3">
    <source>
        <dbReference type="ARBA" id="ARBA00022576"/>
    </source>
</evidence>
<dbReference type="InterPro" id="IPR010982">
    <property type="entry name" value="Lambda_DNA-bd_dom_sf"/>
</dbReference>
<dbReference type="Pfam" id="PF01381">
    <property type="entry name" value="HTH_3"/>
    <property type="match status" value="1"/>
</dbReference>
<dbReference type="PROSITE" id="PS50943">
    <property type="entry name" value="HTH_CROC1"/>
    <property type="match status" value="1"/>
</dbReference>
<accession>A0A5N5RGJ6</accession>
<dbReference type="GO" id="GO:0030170">
    <property type="term" value="F:pyridoxal phosphate binding"/>
    <property type="evidence" value="ECO:0007669"/>
    <property type="project" value="InterPro"/>
</dbReference>
<evidence type="ECO:0000256" key="5">
    <source>
        <dbReference type="ARBA" id="ARBA00022898"/>
    </source>
</evidence>
<feature type="compositionally biased region" description="Low complexity" evidence="7">
    <location>
        <begin position="105"/>
        <end position="114"/>
    </location>
</feature>
<feature type="compositionally biased region" description="Low complexity" evidence="7">
    <location>
        <begin position="121"/>
        <end position="147"/>
    </location>
</feature>
<feature type="domain" description="HTH cro/C1-type" evidence="8">
    <location>
        <begin position="24"/>
        <end position="56"/>
    </location>
</feature>
<dbReference type="Gene3D" id="1.10.260.40">
    <property type="entry name" value="lambda repressor-like DNA-binding domains"/>
    <property type="match status" value="1"/>
</dbReference>
<dbReference type="InterPro" id="IPR015422">
    <property type="entry name" value="PyrdxlP-dep_Trfase_small"/>
</dbReference>
<dbReference type="InterPro" id="IPR015424">
    <property type="entry name" value="PyrdxlP-dep_Trfase"/>
</dbReference>
<evidence type="ECO:0000259" key="8">
    <source>
        <dbReference type="PROSITE" id="PS50943"/>
    </source>
</evidence>
<feature type="region of interest" description="Disordered" evidence="7">
    <location>
        <begin position="62"/>
        <end position="82"/>
    </location>
</feature>
<dbReference type="InterPro" id="IPR004839">
    <property type="entry name" value="Aminotransferase_I/II_large"/>
</dbReference>
<dbReference type="AlphaFoldDB" id="A0A5N5RGJ6"/>
<dbReference type="Pfam" id="PF00155">
    <property type="entry name" value="Aminotran_1_2"/>
    <property type="match status" value="1"/>
</dbReference>
<evidence type="ECO:0000256" key="1">
    <source>
        <dbReference type="ARBA" id="ARBA00001933"/>
    </source>
</evidence>
<keyword evidence="4 9" id="KW-0808">Transferase</keyword>
<keyword evidence="5" id="KW-0663">Pyridoxal phosphate</keyword>
<comment type="similarity">
    <text evidence="2">Belongs to the class-I pyridoxal-phosphate-dependent aminotransferase family.</text>
</comment>
<evidence type="ECO:0000256" key="4">
    <source>
        <dbReference type="ARBA" id="ARBA00022679"/>
    </source>
</evidence>
<dbReference type="PANTHER" id="PTHR43488:SF2">
    <property type="entry name" value="GLUTAMATE-PYRUVATE AMINOTRANSFERASE ALAA"/>
    <property type="match status" value="1"/>
</dbReference>
<dbReference type="OrthoDB" id="9763453at2"/>
<dbReference type="SUPFAM" id="SSF47413">
    <property type="entry name" value="lambda repressor-like DNA-binding domains"/>
    <property type="match status" value="1"/>
</dbReference>
<evidence type="ECO:0000313" key="9">
    <source>
        <dbReference type="EMBL" id="KAB5606402.1"/>
    </source>
</evidence>
<name>A0A5N5RGJ6_9BIFI</name>
<dbReference type="Proteomes" id="UP000326336">
    <property type="component" value="Unassembled WGS sequence"/>
</dbReference>
<keyword evidence="10" id="KW-1185">Reference proteome</keyword>
<proteinExistence type="inferred from homology"/>
<dbReference type="Gene3D" id="3.90.1150.10">
    <property type="entry name" value="Aspartate Aminotransferase, domain 1"/>
    <property type="match status" value="1"/>
</dbReference>
<comment type="caution">
    <text evidence="9">The sequence shown here is derived from an EMBL/GenBank/DDBJ whole genome shotgun (WGS) entry which is preliminary data.</text>
</comment>
<dbReference type="PANTHER" id="PTHR43488">
    <property type="entry name" value="GLUTAMATE-PYRUVATE AMINOTRANSFERASE ALAA"/>
    <property type="match status" value="1"/>
</dbReference>
<dbReference type="Gene3D" id="3.40.640.10">
    <property type="entry name" value="Type I PLP-dependent aspartate aminotransferase-like (Major domain)"/>
    <property type="match status" value="1"/>
</dbReference>
<dbReference type="SUPFAM" id="SSF53383">
    <property type="entry name" value="PLP-dependent transferases"/>
    <property type="match status" value="1"/>
</dbReference>